<gene>
    <name evidence="1" type="ORF">L6164_016059</name>
</gene>
<name>A0ACB9NMH8_BAUVA</name>
<sequence>MDLTHYFYTEDYTSAIPDGFYADNGNVERRKGISLKDFHDEYDCKKPVILTGLAEMWPARSKWTTDQLLLNYGDVAFKISQRTSRKIKMKLKGYVFYMKLQHDEDPLYIFDEKFGEAAPSLLKDYYVLHMFQEDYFDVLDTDKRPFYRWLLIGPESSGASWHVDPALTSAWNTLLSGRKRWALYPPGKVPLGVNSSC</sequence>
<dbReference type="Proteomes" id="UP000828941">
    <property type="component" value="Chromosome 6"/>
</dbReference>
<comment type="caution">
    <text evidence="1">The sequence shown here is derived from an EMBL/GenBank/DDBJ whole genome shotgun (WGS) entry which is preliminary data.</text>
</comment>
<proteinExistence type="predicted"/>
<evidence type="ECO:0000313" key="2">
    <source>
        <dbReference type="Proteomes" id="UP000828941"/>
    </source>
</evidence>
<dbReference type="EMBL" id="CM039431">
    <property type="protein sequence ID" value="KAI4337675.1"/>
    <property type="molecule type" value="Genomic_DNA"/>
</dbReference>
<accession>A0ACB9NMH8</accession>
<organism evidence="1 2">
    <name type="scientific">Bauhinia variegata</name>
    <name type="common">Purple orchid tree</name>
    <name type="synonym">Phanera variegata</name>
    <dbReference type="NCBI Taxonomy" id="167791"/>
    <lineage>
        <taxon>Eukaryota</taxon>
        <taxon>Viridiplantae</taxon>
        <taxon>Streptophyta</taxon>
        <taxon>Embryophyta</taxon>
        <taxon>Tracheophyta</taxon>
        <taxon>Spermatophyta</taxon>
        <taxon>Magnoliopsida</taxon>
        <taxon>eudicotyledons</taxon>
        <taxon>Gunneridae</taxon>
        <taxon>Pentapetalae</taxon>
        <taxon>rosids</taxon>
        <taxon>fabids</taxon>
        <taxon>Fabales</taxon>
        <taxon>Fabaceae</taxon>
        <taxon>Cercidoideae</taxon>
        <taxon>Cercideae</taxon>
        <taxon>Bauhiniinae</taxon>
        <taxon>Bauhinia</taxon>
    </lineage>
</organism>
<evidence type="ECO:0000313" key="1">
    <source>
        <dbReference type="EMBL" id="KAI4337675.1"/>
    </source>
</evidence>
<reference evidence="1 2" key="1">
    <citation type="journal article" date="2022" name="DNA Res.">
        <title>Chromosomal-level genome assembly of the orchid tree Bauhinia variegata (Leguminosae; Cercidoideae) supports the allotetraploid origin hypothesis of Bauhinia.</title>
        <authorList>
            <person name="Zhong Y."/>
            <person name="Chen Y."/>
            <person name="Zheng D."/>
            <person name="Pang J."/>
            <person name="Liu Y."/>
            <person name="Luo S."/>
            <person name="Meng S."/>
            <person name="Qian L."/>
            <person name="Wei D."/>
            <person name="Dai S."/>
            <person name="Zhou R."/>
        </authorList>
    </citation>
    <scope>NUCLEOTIDE SEQUENCE [LARGE SCALE GENOMIC DNA]</scope>
    <source>
        <strain evidence="1">BV-YZ2020</strain>
    </source>
</reference>
<protein>
    <submittedName>
        <fullName evidence="1">Uncharacterized protein</fullName>
    </submittedName>
</protein>
<keyword evidence="2" id="KW-1185">Reference proteome</keyword>